<dbReference type="EMBL" id="BSTX01000002">
    <property type="protein sequence ID" value="GLZ78711.1"/>
    <property type="molecule type" value="Genomic_DNA"/>
</dbReference>
<organism evidence="3 4">
    <name type="scientific">Actinorhabdospora filicis</name>
    <dbReference type="NCBI Taxonomy" id="1785913"/>
    <lineage>
        <taxon>Bacteria</taxon>
        <taxon>Bacillati</taxon>
        <taxon>Actinomycetota</taxon>
        <taxon>Actinomycetes</taxon>
        <taxon>Micromonosporales</taxon>
        <taxon>Micromonosporaceae</taxon>
        <taxon>Actinorhabdospora</taxon>
    </lineage>
</organism>
<keyword evidence="1" id="KW-0378">Hydrolase</keyword>
<evidence type="ECO:0000313" key="3">
    <source>
        <dbReference type="EMBL" id="GLZ78711.1"/>
    </source>
</evidence>
<dbReference type="GO" id="GO:0004252">
    <property type="term" value="F:serine-type endopeptidase activity"/>
    <property type="evidence" value="ECO:0007669"/>
    <property type="project" value="TreeGrafter"/>
</dbReference>
<feature type="domain" description="Peptidase S9 prolyl oligopeptidase catalytic" evidence="2">
    <location>
        <begin position="357"/>
        <end position="515"/>
    </location>
</feature>
<dbReference type="Pfam" id="PF00326">
    <property type="entry name" value="Peptidase_S9"/>
    <property type="match status" value="1"/>
</dbReference>
<evidence type="ECO:0000259" key="2">
    <source>
        <dbReference type="Pfam" id="PF00326"/>
    </source>
</evidence>
<comment type="caution">
    <text evidence="3">The sequence shown here is derived from an EMBL/GenBank/DDBJ whole genome shotgun (WGS) entry which is preliminary data.</text>
</comment>
<dbReference type="SUPFAM" id="SSF53474">
    <property type="entry name" value="alpha/beta-Hydrolases"/>
    <property type="match status" value="1"/>
</dbReference>
<reference evidence="3" key="1">
    <citation type="submission" date="2023-03" db="EMBL/GenBank/DDBJ databases">
        <title>Actinorhabdospora filicis NBRC 111898.</title>
        <authorList>
            <person name="Ichikawa N."/>
            <person name="Sato H."/>
            <person name="Tonouchi N."/>
        </authorList>
    </citation>
    <scope>NUCLEOTIDE SEQUENCE</scope>
    <source>
        <strain evidence="3">NBRC 111898</strain>
    </source>
</reference>
<gene>
    <name evidence="3" type="ORF">Afil01_35180</name>
</gene>
<dbReference type="InterPro" id="IPR001375">
    <property type="entry name" value="Peptidase_S9_cat"/>
</dbReference>
<dbReference type="PANTHER" id="PTHR42776:SF27">
    <property type="entry name" value="DIPEPTIDYL PEPTIDASE FAMILY MEMBER 6"/>
    <property type="match status" value="1"/>
</dbReference>
<sequence length="559" mass="57879">MPMESTVERRLSPAFTADGERAACVLVDGVGRAAVEVTELDGKVPVARVLAGPVSVRCQVVPAPDGRAVSVSSADGAHRLSLHDVEGQVGLGESRAPALRAVPSRDRRVLAWLVSGDGERSALSRVDARTLSVAPVAVVEGRVAGAVWWCGDMAVMEVFAGRSRRIVRVDVRTGATRTVPTSGPVTLLAAAGGELLVRPPQGTVTGWLGADGSRLRALSCQGIPRALAVDPAGKRVALRVDEGTRSRLLIAEAGAAEVTEPPLPAGVVRAAGWGRRGLHLFRTDPVTPPGLSTVDPDAGMRARGAPGARTEVFAGPAGPIEAVVYGDRLRARRLVVALHGGPEAAWDLGWDPLFARLSAAGVAVVAPNQRGSTGYGAAHRRAIRGAWGGPDLADVLWLGAQLAAVRPRAQAPALFGTSYGAFLALLAAAAEPERWSRCAAVAPFLSARRLHADAGPAVRSLIERLDGREDVEDALGPRDLVRLASRVVAPVLIAHGTDDDVIPVAHSRTLAGLLGARYREVPGGGHDLLTEPGGEALTGEVAAFLSGQGLNGQSLEGGR</sequence>
<keyword evidence="4" id="KW-1185">Reference proteome</keyword>
<protein>
    <recommendedName>
        <fullName evidence="2">Peptidase S9 prolyl oligopeptidase catalytic domain-containing protein</fullName>
    </recommendedName>
</protein>
<accession>A0A9W6WAL0</accession>
<dbReference type="Proteomes" id="UP001165079">
    <property type="component" value="Unassembled WGS sequence"/>
</dbReference>
<evidence type="ECO:0000313" key="4">
    <source>
        <dbReference type="Proteomes" id="UP001165079"/>
    </source>
</evidence>
<name>A0A9W6WAL0_9ACTN</name>
<dbReference type="GO" id="GO:0006508">
    <property type="term" value="P:proteolysis"/>
    <property type="evidence" value="ECO:0007669"/>
    <property type="project" value="InterPro"/>
</dbReference>
<dbReference type="SUPFAM" id="SSF82171">
    <property type="entry name" value="DPP6 N-terminal domain-like"/>
    <property type="match status" value="1"/>
</dbReference>
<dbReference type="Gene3D" id="3.40.50.1820">
    <property type="entry name" value="alpha/beta hydrolase"/>
    <property type="match status" value="1"/>
</dbReference>
<dbReference type="AlphaFoldDB" id="A0A9W6WAL0"/>
<dbReference type="InterPro" id="IPR029058">
    <property type="entry name" value="AB_hydrolase_fold"/>
</dbReference>
<dbReference type="PANTHER" id="PTHR42776">
    <property type="entry name" value="SERINE PEPTIDASE S9 FAMILY MEMBER"/>
    <property type="match status" value="1"/>
</dbReference>
<evidence type="ECO:0000256" key="1">
    <source>
        <dbReference type="ARBA" id="ARBA00022801"/>
    </source>
</evidence>
<proteinExistence type="predicted"/>
<dbReference type="RefSeq" id="WP_285663858.1">
    <property type="nucleotide sequence ID" value="NZ_BSTX01000002.1"/>
</dbReference>